<organism evidence="1 2">
    <name type="scientific">Kribbella hippodromi</name>
    <dbReference type="NCBI Taxonomy" id="434347"/>
    <lineage>
        <taxon>Bacteria</taxon>
        <taxon>Bacillati</taxon>
        <taxon>Actinomycetota</taxon>
        <taxon>Actinomycetes</taxon>
        <taxon>Propionibacteriales</taxon>
        <taxon>Kribbellaceae</taxon>
        <taxon>Kribbella</taxon>
    </lineage>
</organism>
<proteinExistence type="predicted"/>
<protein>
    <submittedName>
        <fullName evidence="1">Uncharacterized protein</fullName>
    </submittedName>
</protein>
<evidence type="ECO:0000313" key="1">
    <source>
        <dbReference type="EMBL" id="GAA1594861.1"/>
    </source>
</evidence>
<comment type="caution">
    <text evidence="1">The sequence shown here is derived from an EMBL/GenBank/DDBJ whole genome shotgun (WGS) entry which is preliminary data.</text>
</comment>
<keyword evidence="2" id="KW-1185">Reference proteome</keyword>
<accession>A0ABN2E363</accession>
<sequence>MANGSYSGSAGWRSSAGVRACVGGGCFRNPGRRDREYGGQVGGRWECFSNPGRWVGEWGGGADAESDGGVYELAWAKSAGVGELESAGLQRGYLGCRRGADCCGDHWRWDVLPDAYASA</sequence>
<name>A0ABN2E363_9ACTN</name>
<dbReference type="EMBL" id="BAAAPH010000022">
    <property type="protein sequence ID" value="GAA1594861.1"/>
    <property type="molecule type" value="Genomic_DNA"/>
</dbReference>
<reference evidence="1 2" key="1">
    <citation type="journal article" date="2019" name="Int. J. Syst. Evol. Microbiol.">
        <title>The Global Catalogue of Microorganisms (GCM) 10K type strain sequencing project: providing services to taxonomists for standard genome sequencing and annotation.</title>
        <authorList>
            <consortium name="The Broad Institute Genomics Platform"/>
            <consortium name="The Broad Institute Genome Sequencing Center for Infectious Disease"/>
            <person name="Wu L."/>
            <person name="Ma J."/>
        </authorList>
    </citation>
    <scope>NUCLEOTIDE SEQUENCE [LARGE SCALE GENOMIC DNA]</scope>
    <source>
        <strain evidence="1 2">JCM 15572</strain>
    </source>
</reference>
<gene>
    <name evidence="1" type="ORF">GCM10009804_59390</name>
</gene>
<evidence type="ECO:0000313" key="2">
    <source>
        <dbReference type="Proteomes" id="UP001501705"/>
    </source>
</evidence>
<dbReference type="Proteomes" id="UP001501705">
    <property type="component" value="Unassembled WGS sequence"/>
</dbReference>